<dbReference type="CDD" id="cd06587">
    <property type="entry name" value="VOC"/>
    <property type="match status" value="1"/>
</dbReference>
<dbReference type="SUPFAM" id="SSF54593">
    <property type="entry name" value="Glyoxalase/Bleomycin resistance protein/Dihydroxybiphenyl dioxygenase"/>
    <property type="match status" value="1"/>
</dbReference>
<organism evidence="4 6">
    <name type="scientific">Antrihabitans spumae</name>
    <dbReference type="NCBI Taxonomy" id="3373370"/>
    <lineage>
        <taxon>Bacteria</taxon>
        <taxon>Bacillati</taxon>
        <taxon>Actinomycetota</taxon>
        <taxon>Actinomycetes</taxon>
        <taxon>Mycobacteriales</taxon>
        <taxon>Nocardiaceae</taxon>
        <taxon>Antrihabitans</taxon>
    </lineage>
</organism>
<dbReference type="InterPro" id="IPR041581">
    <property type="entry name" value="Glyoxalase_6"/>
</dbReference>
<feature type="domain" description="VOC" evidence="1">
    <location>
        <begin position="4"/>
        <end position="116"/>
    </location>
</feature>
<keyword evidence="7" id="KW-1185">Reference proteome</keyword>
<dbReference type="RefSeq" id="WP_395115236.1">
    <property type="nucleotide sequence ID" value="NZ_JBIMSN010000106.1"/>
</dbReference>
<dbReference type="InterPro" id="IPR037523">
    <property type="entry name" value="VOC_core"/>
</dbReference>
<comment type="caution">
    <text evidence="4">The sequence shown here is derived from an EMBL/GenBank/DDBJ whole genome shotgun (WGS) entry which is preliminary data.</text>
</comment>
<evidence type="ECO:0000313" key="5">
    <source>
        <dbReference type="Proteomes" id="UP001609175"/>
    </source>
</evidence>
<evidence type="ECO:0000313" key="3">
    <source>
        <dbReference type="EMBL" id="MFH5231437.1"/>
    </source>
</evidence>
<dbReference type="EMBL" id="JBIMSN010000106">
    <property type="protein sequence ID" value="MFH5231437.1"/>
    <property type="molecule type" value="Genomic_DNA"/>
</dbReference>
<dbReference type="InterPro" id="IPR029068">
    <property type="entry name" value="Glyas_Bleomycin-R_OHBP_Dase"/>
</dbReference>
<evidence type="ECO:0000313" key="2">
    <source>
        <dbReference type="EMBL" id="MFH5209508.1"/>
    </source>
</evidence>
<evidence type="ECO:0000313" key="4">
    <source>
        <dbReference type="EMBL" id="MFH5240792.1"/>
    </source>
</evidence>
<dbReference type="Pfam" id="PF18029">
    <property type="entry name" value="Glyoxalase_6"/>
    <property type="match status" value="1"/>
</dbReference>
<sequence>MAISLEHITFDCANATELATFWGGLLDRPVDEGASEYFATVGRSSGAHPVLMFIAVPDKNPGKNTVHIDLVSAEWTDEIARAVSLGAKHIADYDEFGTKWATLSDPEGNLFDIGCGM</sequence>
<dbReference type="PANTHER" id="PTHR35908:SF1">
    <property type="entry name" value="CONSERVED PROTEIN"/>
    <property type="match status" value="1"/>
</dbReference>
<dbReference type="Proteomes" id="UP001609176">
    <property type="component" value="Unassembled WGS sequence"/>
</dbReference>
<dbReference type="Gene3D" id="3.10.180.10">
    <property type="entry name" value="2,3-Dihydroxybiphenyl 1,2-Dioxygenase, domain 1"/>
    <property type="match status" value="1"/>
</dbReference>
<gene>
    <name evidence="4" type="ORF">ACHIPV_02705</name>
    <name evidence="2" type="ORF">ACHIPZ_15075</name>
    <name evidence="3" type="ORF">ACHIRB_23125</name>
</gene>
<dbReference type="EMBL" id="JBIMSO010000053">
    <property type="protein sequence ID" value="MFH5209508.1"/>
    <property type="molecule type" value="Genomic_DNA"/>
</dbReference>
<proteinExistence type="predicted"/>
<dbReference type="PROSITE" id="PS51819">
    <property type="entry name" value="VOC"/>
    <property type="match status" value="1"/>
</dbReference>
<accession>A0ABW7KED8</accession>
<dbReference type="Proteomes" id="UP001609175">
    <property type="component" value="Unassembled WGS sequence"/>
</dbReference>
<dbReference type="EMBL" id="JBIMSP010000003">
    <property type="protein sequence ID" value="MFH5240792.1"/>
    <property type="molecule type" value="Genomic_DNA"/>
</dbReference>
<protein>
    <submittedName>
        <fullName evidence="4">VOC family protein</fullName>
    </submittedName>
</protein>
<dbReference type="PANTHER" id="PTHR35908">
    <property type="entry name" value="HYPOTHETICAL FUSION PROTEIN"/>
    <property type="match status" value="1"/>
</dbReference>
<evidence type="ECO:0000313" key="6">
    <source>
        <dbReference type="Proteomes" id="UP001609176"/>
    </source>
</evidence>
<evidence type="ECO:0000313" key="7">
    <source>
        <dbReference type="Proteomes" id="UP001609219"/>
    </source>
</evidence>
<dbReference type="Proteomes" id="UP001609219">
    <property type="component" value="Unassembled WGS sequence"/>
</dbReference>
<evidence type="ECO:0000259" key="1">
    <source>
        <dbReference type="PROSITE" id="PS51819"/>
    </source>
</evidence>
<reference evidence="5 6" key="1">
    <citation type="submission" date="2024-10" db="EMBL/GenBank/DDBJ databases">
        <authorList>
            <person name="Riesco R."/>
        </authorList>
    </citation>
    <scope>NUCLEOTIDE SEQUENCE [LARGE SCALE GENOMIC DNA]</scope>
    <source>
        <strain evidence="4 6">NCIMB 15448</strain>
        <strain evidence="2 5">NCIMB 15449</strain>
        <strain evidence="3 7">NCIMB 15450</strain>
    </source>
</reference>
<name>A0ABW7KED8_9NOCA</name>